<evidence type="ECO:0000256" key="2">
    <source>
        <dbReference type="ARBA" id="ARBA00022741"/>
    </source>
</evidence>
<comment type="caution">
    <text evidence="6">The sequence shown here is derived from an EMBL/GenBank/DDBJ whole genome shotgun (WGS) entry which is preliminary data.</text>
</comment>
<evidence type="ECO:0000313" key="6">
    <source>
        <dbReference type="EMBL" id="MDC0720482.1"/>
    </source>
</evidence>
<dbReference type="PANTHER" id="PTHR43289:SF6">
    <property type="entry name" value="SERINE_THREONINE-PROTEIN KINASE NEKL-3"/>
    <property type="match status" value="1"/>
</dbReference>
<dbReference type="GO" id="GO:0016301">
    <property type="term" value="F:kinase activity"/>
    <property type="evidence" value="ECO:0007669"/>
    <property type="project" value="UniProtKB-KW"/>
</dbReference>
<evidence type="ECO:0000259" key="5">
    <source>
        <dbReference type="PROSITE" id="PS50011"/>
    </source>
</evidence>
<dbReference type="RefSeq" id="WP_272088990.1">
    <property type="nucleotide sequence ID" value="NZ_JAQNDL010000003.1"/>
</dbReference>
<protein>
    <submittedName>
        <fullName evidence="6">Serine/threonine-protein kinase</fullName>
    </submittedName>
</protein>
<dbReference type="PANTHER" id="PTHR43289">
    <property type="entry name" value="MITOGEN-ACTIVATED PROTEIN KINASE KINASE KINASE 20-RELATED"/>
    <property type="match status" value="1"/>
</dbReference>
<name>A0ABT5E6P7_9BACT</name>
<dbReference type="InterPro" id="IPR020635">
    <property type="entry name" value="Tyr_kinase_cat_dom"/>
</dbReference>
<dbReference type="PROSITE" id="PS50011">
    <property type="entry name" value="PROTEIN_KINASE_DOM"/>
    <property type="match status" value="1"/>
</dbReference>
<evidence type="ECO:0000256" key="3">
    <source>
        <dbReference type="ARBA" id="ARBA00022777"/>
    </source>
</evidence>
<keyword evidence="7" id="KW-1185">Reference proteome</keyword>
<feature type="domain" description="Protein kinase" evidence="5">
    <location>
        <begin position="19"/>
        <end position="309"/>
    </location>
</feature>
<keyword evidence="1" id="KW-0808">Transferase</keyword>
<dbReference type="EMBL" id="JAQNDL010000003">
    <property type="protein sequence ID" value="MDC0720482.1"/>
    <property type="molecule type" value="Genomic_DNA"/>
</dbReference>
<gene>
    <name evidence="6" type="ORF">POL25_26505</name>
</gene>
<dbReference type="InterPro" id="IPR000719">
    <property type="entry name" value="Prot_kinase_dom"/>
</dbReference>
<dbReference type="SUPFAM" id="SSF56112">
    <property type="entry name" value="Protein kinase-like (PK-like)"/>
    <property type="match status" value="1"/>
</dbReference>
<dbReference type="Pfam" id="PF00069">
    <property type="entry name" value="Pkinase"/>
    <property type="match status" value="1"/>
</dbReference>
<evidence type="ECO:0000313" key="7">
    <source>
        <dbReference type="Proteomes" id="UP001221686"/>
    </source>
</evidence>
<keyword evidence="2" id="KW-0547">Nucleotide-binding</keyword>
<proteinExistence type="predicted"/>
<accession>A0ABT5E6P7</accession>
<sequence>MSEDIDILRLRGTTLKGTYALDRAVARGGFGVVYRGRHLSLHKEIAVKVFCPLATPEASIEQEAISHFFQEIKILSALEHPAIVRPYDCGTISLPERGNVPWMALEWIEGRTLAELLRQSPRVEWSPRDALELLRPVIEALAEAHAHGIAHRDVAPNNIIVSESAHGRRIRLIDFGIACIRPAYEEPAAPEDAPTGSVLIAHSPKYPAPEQLLQHRTGTFTDVHALGLILYHLLTGYLPYPNSASDAEHGACALRRPTPGLVGLDVGAWEPVLSRAVAINPRDRYATARELLEALEQSLAAAVPAHDEFEVALPENWRVVEVTPSTVPILLNTPEFTVILHPVALSAGELRHGFEVPINAGLSCKLVLQRYAEVSLALTVVGHPGERPGLYSNPNGVGSRLTRAMLDPGAEKLVYCGQRDFGLREVICYATQAKLGERLSIDVTRLNLTVCFATPVRDFIVLQVDEPELARAHLACIGIT</sequence>
<evidence type="ECO:0000256" key="4">
    <source>
        <dbReference type="ARBA" id="ARBA00022840"/>
    </source>
</evidence>
<dbReference type="Gene3D" id="1.10.510.10">
    <property type="entry name" value="Transferase(Phosphotransferase) domain 1"/>
    <property type="match status" value="1"/>
</dbReference>
<evidence type="ECO:0000256" key="1">
    <source>
        <dbReference type="ARBA" id="ARBA00022679"/>
    </source>
</evidence>
<organism evidence="6 7">
    <name type="scientific">Nannocystis bainbridge</name>
    <dbReference type="NCBI Taxonomy" id="2995303"/>
    <lineage>
        <taxon>Bacteria</taxon>
        <taxon>Pseudomonadati</taxon>
        <taxon>Myxococcota</taxon>
        <taxon>Polyangia</taxon>
        <taxon>Nannocystales</taxon>
        <taxon>Nannocystaceae</taxon>
        <taxon>Nannocystis</taxon>
    </lineage>
</organism>
<dbReference type="Proteomes" id="UP001221686">
    <property type="component" value="Unassembled WGS sequence"/>
</dbReference>
<keyword evidence="4" id="KW-0067">ATP-binding</keyword>
<dbReference type="InterPro" id="IPR011009">
    <property type="entry name" value="Kinase-like_dom_sf"/>
</dbReference>
<keyword evidence="3 6" id="KW-0418">Kinase</keyword>
<dbReference type="Gene3D" id="3.30.200.20">
    <property type="entry name" value="Phosphorylase Kinase, domain 1"/>
    <property type="match status" value="1"/>
</dbReference>
<reference evidence="6 7" key="1">
    <citation type="submission" date="2022-11" db="EMBL/GenBank/DDBJ databases">
        <title>Minimal conservation of predation-associated metabolite biosynthetic gene clusters underscores biosynthetic potential of Myxococcota including descriptions for ten novel species: Archangium lansinium sp. nov., Myxococcus landrumus sp. nov., Nannocystis bai.</title>
        <authorList>
            <person name="Ahearne A."/>
            <person name="Stevens C."/>
            <person name="Dowd S."/>
        </authorList>
    </citation>
    <scope>NUCLEOTIDE SEQUENCE [LARGE SCALE GENOMIC DNA]</scope>
    <source>
        <strain evidence="6 7">BB15-2</strain>
    </source>
</reference>
<dbReference type="SMART" id="SM00219">
    <property type="entry name" value="TyrKc"/>
    <property type="match status" value="1"/>
</dbReference>
<dbReference type="CDD" id="cd14014">
    <property type="entry name" value="STKc_PknB_like"/>
    <property type="match status" value="1"/>
</dbReference>